<evidence type="ECO:0000313" key="3">
    <source>
        <dbReference type="Proteomes" id="UP000634004"/>
    </source>
</evidence>
<feature type="domain" description="Sulfatase-modifying factor enzyme-like" evidence="1">
    <location>
        <begin position="36"/>
        <end position="282"/>
    </location>
</feature>
<dbReference type="SUPFAM" id="SSF56436">
    <property type="entry name" value="C-type lectin-like"/>
    <property type="match status" value="1"/>
</dbReference>
<dbReference type="InterPro" id="IPR051043">
    <property type="entry name" value="Sulfatase_Mod_Factor_Kinase"/>
</dbReference>
<dbReference type="GO" id="GO:0120147">
    <property type="term" value="F:formylglycine-generating oxidase activity"/>
    <property type="evidence" value="ECO:0007669"/>
    <property type="project" value="TreeGrafter"/>
</dbReference>
<dbReference type="Proteomes" id="UP000634004">
    <property type="component" value="Unassembled WGS sequence"/>
</dbReference>
<reference evidence="2" key="1">
    <citation type="journal article" date="2014" name="Int. J. Syst. Evol. Microbiol.">
        <title>Complete genome sequence of Corynebacterium casei LMG S-19264T (=DSM 44701T), isolated from a smear-ripened cheese.</title>
        <authorList>
            <consortium name="US DOE Joint Genome Institute (JGI-PGF)"/>
            <person name="Walter F."/>
            <person name="Albersmeier A."/>
            <person name="Kalinowski J."/>
            <person name="Ruckert C."/>
        </authorList>
    </citation>
    <scope>NUCLEOTIDE SEQUENCE</scope>
    <source>
        <strain evidence="2">KCTC 32513</strain>
    </source>
</reference>
<dbReference type="Gene3D" id="3.90.1580.10">
    <property type="entry name" value="paralog of FGE (formylglycine-generating enzyme)"/>
    <property type="match status" value="1"/>
</dbReference>
<dbReference type="RefSeq" id="WP_233354103.1">
    <property type="nucleotide sequence ID" value="NZ_BMZH01000008.1"/>
</dbReference>
<proteinExistence type="predicted"/>
<gene>
    <name evidence="2" type="ORF">GCM10009069_21330</name>
</gene>
<evidence type="ECO:0000259" key="1">
    <source>
        <dbReference type="Pfam" id="PF03781"/>
    </source>
</evidence>
<sequence>MSALPLMSCQAENTDIAVESCAFDNGPPIILSGQQNFTLGQENGYPEERIRQSSFTGFDIDRTEVTNADFANFVEATGYVTTAERAQPGFGKPGGAVFMSPTVTNPNWWQFVEGASWRHPDGPQSSIKNHPNDPVVQVSLKDALAYADWSGRHLPTEAQWEYAARGGTTTTYIWGDSLTVDGQEKANTWQGAFPIQNTVDDGFDRRAPVGCFDPNGYGLYDMVGNVWEWTTTEFLQSQSPQGFAIKGGSFLCAENFCARYRAPARQSQEADFSTNHIGFRTVSQPPIDVN</sequence>
<dbReference type="PANTHER" id="PTHR23150">
    <property type="entry name" value="SULFATASE MODIFYING FACTOR 1, 2"/>
    <property type="match status" value="1"/>
</dbReference>
<dbReference type="Pfam" id="PF03781">
    <property type="entry name" value="FGE-sulfatase"/>
    <property type="match status" value="1"/>
</dbReference>
<dbReference type="InterPro" id="IPR016187">
    <property type="entry name" value="CTDL_fold"/>
</dbReference>
<dbReference type="InterPro" id="IPR042095">
    <property type="entry name" value="SUMF_sf"/>
</dbReference>
<evidence type="ECO:0000313" key="2">
    <source>
        <dbReference type="EMBL" id="GHA98058.1"/>
    </source>
</evidence>
<dbReference type="PANTHER" id="PTHR23150:SF19">
    <property type="entry name" value="FORMYLGLYCINE-GENERATING ENZYME"/>
    <property type="match status" value="1"/>
</dbReference>
<accession>A0A8J3CTE0</accession>
<organism evidence="2 3">
    <name type="scientific">Algimonas arctica</name>
    <dbReference type="NCBI Taxonomy" id="1479486"/>
    <lineage>
        <taxon>Bacteria</taxon>
        <taxon>Pseudomonadati</taxon>
        <taxon>Pseudomonadota</taxon>
        <taxon>Alphaproteobacteria</taxon>
        <taxon>Maricaulales</taxon>
        <taxon>Robiginitomaculaceae</taxon>
        <taxon>Algimonas</taxon>
    </lineage>
</organism>
<dbReference type="InterPro" id="IPR005532">
    <property type="entry name" value="SUMF_dom"/>
</dbReference>
<reference evidence="2" key="2">
    <citation type="submission" date="2020-09" db="EMBL/GenBank/DDBJ databases">
        <authorList>
            <person name="Sun Q."/>
            <person name="Kim S."/>
        </authorList>
    </citation>
    <scope>NUCLEOTIDE SEQUENCE</scope>
    <source>
        <strain evidence="2">KCTC 32513</strain>
    </source>
</reference>
<dbReference type="EMBL" id="BMZH01000008">
    <property type="protein sequence ID" value="GHA98058.1"/>
    <property type="molecule type" value="Genomic_DNA"/>
</dbReference>
<name>A0A8J3CTE0_9PROT</name>
<keyword evidence="3" id="KW-1185">Reference proteome</keyword>
<protein>
    <submittedName>
        <fullName evidence="2">Sulfatase-modifying factor 1</fullName>
    </submittedName>
</protein>
<comment type="caution">
    <text evidence="2">The sequence shown here is derived from an EMBL/GenBank/DDBJ whole genome shotgun (WGS) entry which is preliminary data.</text>
</comment>
<dbReference type="AlphaFoldDB" id="A0A8J3CTE0"/>